<proteinExistence type="predicted"/>
<sequence length="185" mass="21059">MEIIEPIKSISEMLSSIEELNKLRSTLGIKPVHNPFERIKDSLVLKNINVKTLILKPETNLIILQESIQNEIIDGTPMLILLVSFDQLSNSEKLVGLGVALTLPNYFSTNHTKLLVRINSKRKHRAADLIKFVLHASSLIPLDNTVDDDDDYDDYRIIEMSGDYKGLLKEWITPDVRMGFLKECI</sequence>
<evidence type="ECO:0000313" key="2">
    <source>
        <dbReference type="Proteomes" id="UP000266673"/>
    </source>
</evidence>
<accession>A0A397UZF9</accession>
<name>A0A397UZF9_9GLOM</name>
<gene>
    <name evidence="1" type="ORF">C2G38_2200226</name>
</gene>
<dbReference type="AlphaFoldDB" id="A0A397UZF9"/>
<dbReference type="Proteomes" id="UP000266673">
    <property type="component" value="Unassembled WGS sequence"/>
</dbReference>
<comment type="caution">
    <text evidence="1">The sequence shown here is derived from an EMBL/GenBank/DDBJ whole genome shotgun (WGS) entry which is preliminary data.</text>
</comment>
<evidence type="ECO:0000313" key="1">
    <source>
        <dbReference type="EMBL" id="RIB12596.1"/>
    </source>
</evidence>
<organism evidence="1 2">
    <name type="scientific">Gigaspora rosea</name>
    <dbReference type="NCBI Taxonomy" id="44941"/>
    <lineage>
        <taxon>Eukaryota</taxon>
        <taxon>Fungi</taxon>
        <taxon>Fungi incertae sedis</taxon>
        <taxon>Mucoromycota</taxon>
        <taxon>Glomeromycotina</taxon>
        <taxon>Glomeromycetes</taxon>
        <taxon>Diversisporales</taxon>
        <taxon>Gigasporaceae</taxon>
        <taxon>Gigaspora</taxon>
    </lineage>
</organism>
<reference evidence="1 2" key="1">
    <citation type="submission" date="2018-06" db="EMBL/GenBank/DDBJ databases">
        <title>Comparative genomics reveals the genomic features of Rhizophagus irregularis, R. cerebriforme, R. diaphanum and Gigaspora rosea, and their symbiotic lifestyle signature.</title>
        <authorList>
            <person name="Morin E."/>
            <person name="San Clemente H."/>
            <person name="Chen E.C.H."/>
            <person name="De La Providencia I."/>
            <person name="Hainaut M."/>
            <person name="Kuo A."/>
            <person name="Kohler A."/>
            <person name="Murat C."/>
            <person name="Tang N."/>
            <person name="Roy S."/>
            <person name="Loubradou J."/>
            <person name="Henrissat B."/>
            <person name="Grigoriev I.V."/>
            <person name="Corradi N."/>
            <person name="Roux C."/>
            <person name="Martin F.M."/>
        </authorList>
    </citation>
    <scope>NUCLEOTIDE SEQUENCE [LARGE SCALE GENOMIC DNA]</scope>
    <source>
        <strain evidence="1 2">DAOM 194757</strain>
    </source>
</reference>
<keyword evidence="2" id="KW-1185">Reference proteome</keyword>
<dbReference type="EMBL" id="QKWP01001008">
    <property type="protein sequence ID" value="RIB12596.1"/>
    <property type="molecule type" value="Genomic_DNA"/>
</dbReference>
<protein>
    <submittedName>
        <fullName evidence="1">Uncharacterized protein</fullName>
    </submittedName>
</protein>
<dbReference type="OrthoDB" id="5835829at2759"/>